<sequence>MPLPVAWADGIGATRCITQSDNGLFWWILIILAL</sequence>
<evidence type="ECO:0000313" key="1">
    <source>
        <dbReference type="EMBL" id="JAH58070.1"/>
    </source>
</evidence>
<organism evidence="1">
    <name type="scientific">Anguilla anguilla</name>
    <name type="common">European freshwater eel</name>
    <name type="synonym">Muraena anguilla</name>
    <dbReference type="NCBI Taxonomy" id="7936"/>
    <lineage>
        <taxon>Eukaryota</taxon>
        <taxon>Metazoa</taxon>
        <taxon>Chordata</taxon>
        <taxon>Craniata</taxon>
        <taxon>Vertebrata</taxon>
        <taxon>Euteleostomi</taxon>
        <taxon>Actinopterygii</taxon>
        <taxon>Neopterygii</taxon>
        <taxon>Teleostei</taxon>
        <taxon>Anguilliformes</taxon>
        <taxon>Anguillidae</taxon>
        <taxon>Anguilla</taxon>
    </lineage>
</organism>
<accession>A0A0E9TYP7</accession>
<name>A0A0E9TYP7_ANGAN</name>
<reference evidence="1" key="2">
    <citation type="journal article" date="2015" name="Fish Shellfish Immunol.">
        <title>Early steps in the European eel (Anguilla anguilla)-Vibrio vulnificus interaction in the gills: Role of the RtxA13 toxin.</title>
        <authorList>
            <person name="Callol A."/>
            <person name="Pajuelo D."/>
            <person name="Ebbesson L."/>
            <person name="Teles M."/>
            <person name="MacKenzie S."/>
            <person name="Amaro C."/>
        </authorList>
    </citation>
    <scope>NUCLEOTIDE SEQUENCE</scope>
</reference>
<proteinExistence type="predicted"/>
<dbReference type="AlphaFoldDB" id="A0A0E9TYP7"/>
<dbReference type="EMBL" id="GBXM01050507">
    <property type="protein sequence ID" value="JAH58070.1"/>
    <property type="molecule type" value="Transcribed_RNA"/>
</dbReference>
<protein>
    <submittedName>
        <fullName evidence="1">Uncharacterized protein</fullName>
    </submittedName>
</protein>
<reference evidence="1" key="1">
    <citation type="submission" date="2014-11" db="EMBL/GenBank/DDBJ databases">
        <authorList>
            <person name="Amaro Gonzalez C."/>
        </authorList>
    </citation>
    <scope>NUCLEOTIDE SEQUENCE</scope>
</reference>